<protein>
    <submittedName>
        <fullName evidence="3">Uncharacterized protein</fullName>
    </submittedName>
</protein>
<proteinExistence type="predicted"/>
<keyword evidence="1" id="KW-1133">Transmembrane helix</keyword>
<evidence type="ECO:0000313" key="3">
    <source>
        <dbReference type="EMBL" id="CAD8864004.1"/>
    </source>
</evidence>
<dbReference type="PANTHER" id="PTHR43649">
    <property type="entry name" value="ARABINOSE-BINDING PROTEIN-RELATED"/>
    <property type="match status" value="1"/>
</dbReference>
<dbReference type="EMBL" id="HBFQ01053945">
    <property type="protein sequence ID" value="CAD8864004.1"/>
    <property type="molecule type" value="Transcribed_RNA"/>
</dbReference>
<feature type="chain" id="PRO_5030516052" evidence="2">
    <location>
        <begin position="23"/>
        <end position="940"/>
    </location>
</feature>
<feature type="transmembrane region" description="Helical" evidence="1">
    <location>
        <begin position="547"/>
        <end position="576"/>
    </location>
</feature>
<keyword evidence="1" id="KW-0812">Transmembrane</keyword>
<dbReference type="InterPro" id="IPR050490">
    <property type="entry name" value="Bact_solute-bd_prot1"/>
</dbReference>
<name>A0A7S1ATK8_NOCSC</name>
<organism evidence="3">
    <name type="scientific">Noctiluca scintillans</name>
    <name type="common">Sea sparkle</name>
    <name type="synonym">Red tide dinoflagellate</name>
    <dbReference type="NCBI Taxonomy" id="2966"/>
    <lineage>
        <taxon>Eukaryota</taxon>
        <taxon>Sar</taxon>
        <taxon>Alveolata</taxon>
        <taxon>Dinophyceae</taxon>
        <taxon>Noctilucales</taxon>
        <taxon>Noctilucaceae</taxon>
        <taxon>Noctiluca</taxon>
    </lineage>
</organism>
<reference evidence="3" key="1">
    <citation type="submission" date="2021-01" db="EMBL/GenBank/DDBJ databases">
        <authorList>
            <person name="Corre E."/>
            <person name="Pelletier E."/>
            <person name="Niang G."/>
            <person name="Scheremetjew M."/>
            <person name="Finn R."/>
            <person name="Kale V."/>
            <person name="Holt S."/>
            <person name="Cochrane G."/>
            <person name="Meng A."/>
            <person name="Brown T."/>
            <person name="Cohen L."/>
        </authorList>
    </citation>
    <scope>NUCLEOTIDE SEQUENCE</scope>
</reference>
<dbReference type="AlphaFoldDB" id="A0A7S1ATK8"/>
<accession>A0A7S1ATK8</accession>
<dbReference type="PANTHER" id="PTHR43649:SF12">
    <property type="entry name" value="DIACETYLCHITOBIOSE BINDING PROTEIN DASA"/>
    <property type="match status" value="1"/>
</dbReference>
<keyword evidence="1" id="KW-0472">Membrane</keyword>
<dbReference type="SUPFAM" id="SSF53850">
    <property type="entry name" value="Periplasmic binding protein-like II"/>
    <property type="match status" value="1"/>
</dbReference>
<evidence type="ECO:0000256" key="2">
    <source>
        <dbReference type="SAM" id="SignalP"/>
    </source>
</evidence>
<sequence>MHINNLITVSLFCCFVTSDSAAEECYMQCVDENALDTVSINLMAVDGTDGVHLNQYNWIVRKIADFRNVMPHITITVVSVDIKFMASEALHDLVDGANFYHAYVMPVGQKMGSLSEYLLDLGNKSLPDISGTENVEFDFGSLGKYMRQYNAKHDKKVMMLPLSTKFHSLYYRKDVFEMYNVSVPRTLQEYVEASWFFQGKDMNNDGEPDYGSCFPHRGVDSEHNFWDWVAPYVQSLGTSQGMFFDIDTFEPLIDNVAVREALQLWRNVSGPPETGSSSADDSNGDSSVVWDLWASGRCAMTLTDGTGFTDLFTASSHEYISSTISPGSESVWWRETNELLPCNETVCPYARTYPDGKVVNHAPYHTQNNLAGAINGEIDGDRQDAAYMFLQWIMRADNKEDGVLDRNTWESPSGDAVGMSFVNPTLLDSSIWLEYGWKDPATAEYCQNEKDMMDHPNVAMDLRVPDNDEYFAAVSQVLTFYFLDNSSHESDEETTRNATQWMKLAMEAVTEEGDFQEAIDAYQKQLGVYIAPPDNSGGDDGSILTDFAVYVIVGTLGGLISLTLLVLFIGWVIRIYRQKQKFKRRQEKAWESQIDEAEINGTVLGCPMSVILATDFMALGRLVHFEVLRDTGRLKTLDSIQQVKKIQEDFIILFLSHQWLGWGIPDPKNTHFDAMCATILEAAKLFSGGQGRMDLRKIYVWVDYCSIAQEQRPMQELAIRSLPLYSSISDMFIVVAPQAEHDNSKKNCDIDTYATRGWCRAEMMAKVFGSGLDNMFLCEAVGAALKPVTMDMLDQLDLRVFEGDFSCCMLKHKNTSKCDRESLVSPMLGIYSNCLKRDTADVKHEGMFTLETFQKDKERMFPRNFDFEKQHAKSFTLDRRELFGPLPEMMEHRVASNKAKAPKPVHSGLERAAVIEDHPIEVETNQCEVPEEQWESPFDI</sequence>
<evidence type="ECO:0000256" key="1">
    <source>
        <dbReference type="SAM" id="Phobius"/>
    </source>
</evidence>
<dbReference type="Gene3D" id="3.40.190.10">
    <property type="entry name" value="Periplasmic binding protein-like II"/>
    <property type="match status" value="1"/>
</dbReference>
<gene>
    <name evidence="3" type="ORF">NSCI0253_LOCUS38359</name>
</gene>
<feature type="signal peptide" evidence="2">
    <location>
        <begin position="1"/>
        <end position="22"/>
    </location>
</feature>
<keyword evidence="2" id="KW-0732">Signal</keyword>